<dbReference type="FunFam" id="1.10.630.10:FF:000004">
    <property type="entry name" value="cytochrome P450 2D15 isoform X1"/>
    <property type="match status" value="1"/>
</dbReference>
<evidence type="ECO:0000256" key="9">
    <source>
        <dbReference type="ARBA" id="ARBA00023136"/>
    </source>
</evidence>
<dbReference type="GO" id="GO:0005506">
    <property type="term" value="F:iron ion binding"/>
    <property type="evidence" value="ECO:0007669"/>
    <property type="project" value="InterPro"/>
</dbReference>
<dbReference type="PANTHER" id="PTHR24300:SF327">
    <property type="entry name" value="CYTOCHROME P450 2F2-RELATED"/>
    <property type="match status" value="1"/>
</dbReference>
<comment type="similarity">
    <text evidence="3 11">Belongs to the cytochrome P450 family.</text>
</comment>
<evidence type="ECO:0000313" key="14">
    <source>
        <dbReference type="RefSeq" id="XP_038835039.1"/>
    </source>
</evidence>
<proteinExistence type="inferred from homology"/>
<comment type="cofactor">
    <cofactor evidence="1 10">
        <name>heme</name>
        <dbReference type="ChEBI" id="CHEBI:30413"/>
    </cofactor>
</comment>
<dbReference type="InterPro" id="IPR001128">
    <property type="entry name" value="Cyt_P450"/>
</dbReference>
<feature type="signal peptide" evidence="12">
    <location>
        <begin position="1"/>
        <end position="24"/>
    </location>
</feature>
<dbReference type="Gene3D" id="1.10.630.10">
    <property type="entry name" value="Cytochrome P450"/>
    <property type="match status" value="1"/>
</dbReference>
<evidence type="ECO:0000256" key="12">
    <source>
        <dbReference type="SAM" id="SignalP"/>
    </source>
</evidence>
<evidence type="ECO:0000256" key="5">
    <source>
        <dbReference type="ARBA" id="ARBA00022723"/>
    </source>
</evidence>
<keyword evidence="8 11" id="KW-0503">Monooxygenase</keyword>
<evidence type="ECO:0000256" key="7">
    <source>
        <dbReference type="ARBA" id="ARBA00023004"/>
    </source>
</evidence>
<keyword evidence="13" id="KW-1185">Reference proteome</keyword>
<dbReference type="Pfam" id="PF00067">
    <property type="entry name" value="p450"/>
    <property type="match status" value="1"/>
</dbReference>
<dbReference type="GO" id="GO:0016020">
    <property type="term" value="C:membrane"/>
    <property type="evidence" value="ECO:0007669"/>
    <property type="project" value="UniProtKB-SubCell"/>
</dbReference>
<keyword evidence="4 10" id="KW-0349">Heme</keyword>
<comment type="subcellular location">
    <subcellularLocation>
        <location evidence="2">Membrane</location>
    </subcellularLocation>
</comment>
<evidence type="ECO:0000256" key="6">
    <source>
        <dbReference type="ARBA" id="ARBA00023002"/>
    </source>
</evidence>
<dbReference type="PANTHER" id="PTHR24300">
    <property type="entry name" value="CYTOCHROME P450 508A4-RELATED"/>
    <property type="match status" value="1"/>
</dbReference>
<dbReference type="PROSITE" id="PS00086">
    <property type="entry name" value="CYTOCHROME_P450"/>
    <property type="match status" value="1"/>
</dbReference>
<dbReference type="PRINTS" id="PR00463">
    <property type="entry name" value="EP450I"/>
</dbReference>
<gene>
    <name evidence="14" type="primary">LOC120032885</name>
</gene>
<evidence type="ECO:0000256" key="10">
    <source>
        <dbReference type="PIRSR" id="PIRSR602401-1"/>
    </source>
</evidence>
<dbReference type="GO" id="GO:0020037">
    <property type="term" value="F:heme binding"/>
    <property type="evidence" value="ECO:0007669"/>
    <property type="project" value="InterPro"/>
</dbReference>
<keyword evidence="7 10" id="KW-0408">Iron</keyword>
<dbReference type="SUPFAM" id="SSF48264">
    <property type="entry name" value="Cytochrome P450"/>
    <property type="match status" value="1"/>
</dbReference>
<keyword evidence="12" id="KW-0732">Signal</keyword>
<keyword evidence="9" id="KW-0472">Membrane</keyword>
<dbReference type="GO" id="GO:0016712">
    <property type="term" value="F:oxidoreductase activity, acting on paired donors, with incorporation or reduction of molecular oxygen, reduced flavin or flavoprotein as one donor, and incorporation of one atom of oxygen"/>
    <property type="evidence" value="ECO:0007669"/>
    <property type="project" value="TreeGrafter"/>
</dbReference>
<name>A0A8U0Q463_SALNM</name>
<dbReference type="GO" id="GO:0005737">
    <property type="term" value="C:cytoplasm"/>
    <property type="evidence" value="ECO:0007669"/>
    <property type="project" value="TreeGrafter"/>
</dbReference>
<dbReference type="Proteomes" id="UP000808372">
    <property type="component" value="Chromosome 39"/>
</dbReference>
<evidence type="ECO:0000256" key="4">
    <source>
        <dbReference type="ARBA" id="ARBA00022617"/>
    </source>
</evidence>
<evidence type="ECO:0000256" key="1">
    <source>
        <dbReference type="ARBA" id="ARBA00001971"/>
    </source>
</evidence>
<evidence type="ECO:0000313" key="13">
    <source>
        <dbReference type="Proteomes" id="UP000808372"/>
    </source>
</evidence>
<dbReference type="GO" id="GO:0006805">
    <property type="term" value="P:xenobiotic metabolic process"/>
    <property type="evidence" value="ECO:0007669"/>
    <property type="project" value="TreeGrafter"/>
</dbReference>
<feature type="binding site" description="axial binding residue" evidence="10">
    <location>
        <position position="441"/>
    </location>
    <ligand>
        <name>heme</name>
        <dbReference type="ChEBI" id="CHEBI:30413"/>
    </ligand>
    <ligandPart>
        <name>Fe</name>
        <dbReference type="ChEBI" id="CHEBI:18248"/>
    </ligandPart>
</feature>
<sequence length="508" mass="57646">MLGSVVLLWLFILLLFFFIRVRRPKNFPPGPRPLPILGNLLQLDPVNPLKNLEGLKRRYGNVFSLYIGSRPAVVLNGLEVVREALVTRAAEYAGRPTHMMVSHLFKGKGIVMANYGSSWRDHRRFALTTLRNFGLGKRSMEERILEEVSHICTELESSAGAVSHTQRPSGSMDPQHLFHLAASNIICSLIFGERFEYDDPVILTLIQRLEEFTKEAIGPWAMLYEIMPVLRPLPLPFRNVFHKFDQMKEHIKKVVTKHKSSRVAGEPRDLLDCYLDQIDKTADGGSTFNDTQMVSLLLDLFIAGTDTTSNTLRSAMLYLMTNQHVQDRCHREIAEVLEGRADASFEDRHAMPYVQATIHEAQRMSDTVPLSVFHTTCSNTQIHSYQLPQGTTVIPNLSSVLHEEGQWKFPHEFNPENFLNEVGEFVKPEAFLPFSAGSRVCLGEGLARMELFLVLVTLLRRYRFVWPEDGGVPDFSLIFGGTQSPKPYRLGVRLRSSEELPTVSTREP</sequence>
<dbReference type="PRINTS" id="PR00385">
    <property type="entry name" value="P450"/>
</dbReference>
<evidence type="ECO:0000256" key="11">
    <source>
        <dbReference type="RuleBase" id="RU000461"/>
    </source>
</evidence>
<evidence type="ECO:0000256" key="2">
    <source>
        <dbReference type="ARBA" id="ARBA00004370"/>
    </source>
</evidence>
<dbReference type="AlphaFoldDB" id="A0A8U0Q463"/>
<evidence type="ECO:0000256" key="8">
    <source>
        <dbReference type="ARBA" id="ARBA00023033"/>
    </source>
</evidence>
<dbReference type="RefSeq" id="XP_038835039.1">
    <property type="nucleotide sequence ID" value="XM_038979111.1"/>
</dbReference>
<feature type="chain" id="PRO_5035723357" evidence="12">
    <location>
        <begin position="25"/>
        <end position="508"/>
    </location>
</feature>
<dbReference type="InterPro" id="IPR002401">
    <property type="entry name" value="Cyt_P450_E_grp-I"/>
</dbReference>
<dbReference type="InterPro" id="IPR036396">
    <property type="entry name" value="Cyt_P450_sf"/>
</dbReference>
<evidence type="ECO:0000256" key="3">
    <source>
        <dbReference type="ARBA" id="ARBA00010617"/>
    </source>
</evidence>
<dbReference type="InterPro" id="IPR050182">
    <property type="entry name" value="Cytochrome_P450_fam2"/>
</dbReference>
<dbReference type="GeneID" id="120032885"/>
<dbReference type="KEGG" id="snh:120032885"/>
<dbReference type="GO" id="GO:0006082">
    <property type="term" value="P:organic acid metabolic process"/>
    <property type="evidence" value="ECO:0007669"/>
    <property type="project" value="TreeGrafter"/>
</dbReference>
<keyword evidence="5 10" id="KW-0479">Metal-binding</keyword>
<dbReference type="InterPro" id="IPR017972">
    <property type="entry name" value="Cyt_P450_CS"/>
</dbReference>
<reference evidence="14" key="1">
    <citation type="submission" date="2025-08" db="UniProtKB">
        <authorList>
            <consortium name="RefSeq"/>
        </authorList>
    </citation>
    <scope>IDENTIFICATION</scope>
    <source>
        <tissue evidence="14">White muscle</tissue>
    </source>
</reference>
<keyword evidence="6 11" id="KW-0560">Oxidoreductase</keyword>
<organism evidence="13 14">
    <name type="scientific">Salvelinus namaycush</name>
    <name type="common">Lake trout</name>
    <name type="synonym">Salmo namaycush</name>
    <dbReference type="NCBI Taxonomy" id="8040"/>
    <lineage>
        <taxon>Eukaryota</taxon>
        <taxon>Metazoa</taxon>
        <taxon>Chordata</taxon>
        <taxon>Craniata</taxon>
        <taxon>Vertebrata</taxon>
        <taxon>Euteleostomi</taxon>
        <taxon>Actinopterygii</taxon>
        <taxon>Neopterygii</taxon>
        <taxon>Teleostei</taxon>
        <taxon>Protacanthopterygii</taxon>
        <taxon>Salmoniformes</taxon>
        <taxon>Salmonidae</taxon>
        <taxon>Salmoninae</taxon>
        <taxon>Salvelinus</taxon>
    </lineage>
</organism>
<accession>A0A8U0Q463</accession>
<protein>
    <submittedName>
        <fullName evidence="14">Vitamin D(3) 25-hydroxylase-like isoform X1</fullName>
    </submittedName>
</protein>